<dbReference type="AlphaFoldDB" id="D8JV48"/>
<keyword evidence="3" id="KW-1185">Reference proteome</keyword>
<accession>D8JV48</accession>
<sequence>MTLTSSGHAVRDSKSSVAMLPLTAWRSMPNLDSAAKIRNPRRNIRATLHTRCPLRLLGSEDFSVGSHAMQEENIATHERDEQRSGR</sequence>
<evidence type="ECO:0000313" key="2">
    <source>
        <dbReference type="EMBL" id="ADJ22864.1"/>
    </source>
</evidence>
<dbReference type="KEGG" id="hdn:Hden_1050"/>
<dbReference type="Proteomes" id="UP000002033">
    <property type="component" value="Chromosome"/>
</dbReference>
<dbReference type="EMBL" id="CP002083">
    <property type="protein sequence ID" value="ADJ22864.1"/>
    <property type="molecule type" value="Genomic_DNA"/>
</dbReference>
<reference evidence="3" key="1">
    <citation type="journal article" date="2011" name="J. Bacteriol.">
        <title>Genome sequences of eight morphologically diverse alphaproteobacteria.</title>
        <authorList>
            <consortium name="US DOE Joint Genome Institute"/>
            <person name="Brown P.J."/>
            <person name="Kysela D.T."/>
            <person name="Buechlein A."/>
            <person name="Hemmerich C."/>
            <person name="Brun Y.V."/>
        </authorList>
    </citation>
    <scope>NUCLEOTIDE SEQUENCE [LARGE SCALE GENOMIC DNA]</scope>
    <source>
        <strain evidence="3">ATCC 51888 / DSM 1869 / NCIB 11706 / TK 0415</strain>
    </source>
</reference>
<proteinExistence type="predicted"/>
<gene>
    <name evidence="2" type="ordered locus">Hden_1050</name>
</gene>
<evidence type="ECO:0000313" key="3">
    <source>
        <dbReference type="Proteomes" id="UP000002033"/>
    </source>
</evidence>
<dbReference type="HOGENOM" id="CLU_2493691_0_0_5"/>
<feature type="compositionally biased region" description="Basic and acidic residues" evidence="1">
    <location>
        <begin position="74"/>
        <end position="86"/>
    </location>
</feature>
<dbReference type="STRING" id="582899.Hden_1050"/>
<protein>
    <submittedName>
        <fullName evidence="2">Uncharacterized protein</fullName>
    </submittedName>
</protein>
<organism evidence="2 3">
    <name type="scientific">Hyphomicrobium denitrificans (strain ATCC 51888 / DSM 1869 / NCIMB 11706 / TK 0415)</name>
    <dbReference type="NCBI Taxonomy" id="582899"/>
    <lineage>
        <taxon>Bacteria</taxon>
        <taxon>Pseudomonadati</taxon>
        <taxon>Pseudomonadota</taxon>
        <taxon>Alphaproteobacteria</taxon>
        <taxon>Hyphomicrobiales</taxon>
        <taxon>Hyphomicrobiaceae</taxon>
        <taxon>Hyphomicrobium</taxon>
    </lineage>
</organism>
<feature type="region of interest" description="Disordered" evidence="1">
    <location>
        <begin position="65"/>
        <end position="86"/>
    </location>
</feature>
<evidence type="ECO:0000256" key="1">
    <source>
        <dbReference type="SAM" id="MobiDB-lite"/>
    </source>
</evidence>
<name>D8JV48_HYPDA</name>